<sequence length="136" mass="15317">MPDSSSSEENNSNVSKIMVVEDTEELRNAISMALKTAGFDVLSVNDGEEGYVHALRVQPDLLLVDIMTPRMDGLTMIQKLRDDPWGKTAKIIILTNLNNTDFLEKAKAMNVHDYFIKSDWPLRELVAQVKAKLQQP</sequence>
<keyword evidence="1 2" id="KW-0597">Phosphoprotein</keyword>
<dbReference type="PANTHER" id="PTHR44591:SF3">
    <property type="entry name" value="RESPONSE REGULATORY DOMAIN-CONTAINING PROTEIN"/>
    <property type="match status" value="1"/>
</dbReference>
<evidence type="ECO:0000313" key="5">
    <source>
        <dbReference type="Proteomes" id="UP000701698"/>
    </source>
</evidence>
<reference evidence="4" key="2">
    <citation type="journal article" date="2021" name="Microbiome">
        <title>Successional dynamics and alternative stable states in a saline activated sludge microbial community over 9 years.</title>
        <authorList>
            <person name="Wang Y."/>
            <person name="Ye J."/>
            <person name="Ju F."/>
            <person name="Liu L."/>
            <person name="Boyd J.A."/>
            <person name="Deng Y."/>
            <person name="Parks D.H."/>
            <person name="Jiang X."/>
            <person name="Yin X."/>
            <person name="Woodcroft B.J."/>
            <person name="Tyson G.W."/>
            <person name="Hugenholtz P."/>
            <person name="Polz M.F."/>
            <person name="Zhang T."/>
        </authorList>
    </citation>
    <scope>NUCLEOTIDE SEQUENCE</scope>
    <source>
        <strain evidence="4">HKST-UBA01</strain>
    </source>
</reference>
<reference evidence="4" key="1">
    <citation type="submission" date="2020-04" db="EMBL/GenBank/DDBJ databases">
        <authorList>
            <person name="Zhang T."/>
        </authorList>
    </citation>
    <scope>NUCLEOTIDE SEQUENCE</scope>
    <source>
        <strain evidence="4">HKST-UBA01</strain>
    </source>
</reference>
<dbReference type="PANTHER" id="PTHR44591">
    <property type="entry name" value="STRESS RESPONSE REGULATOR PROTEIN 1"/>
    <property type="match status" value="1"/>
</dbReference>
<comment type="caution">
    <text evidence="4">The sequence shown here is derived from an EMBL/GenBank/DDBJ whole genome shotgun (WGS) entry which is preliminary data.</text>
</comment>
<evidence type="ECO:0000256" key="1">
    <source>
        <dbReference type="ARBA" id="ARBA00022553"/>
    </source>
</evidence>
<dbReference type="Pfam" id="PF00072">
    <property type="entry name" value="Response_reg"/>
    <property type="match status" value="1"/>
</dbReference>
<accession>A0A955LGW0</accession>
<dbReference type="AlphaFoldDB" id="A0A955LGW0"/>
<feature type="modified residue" description="4-aspartylphosphate" evidence="2">
    <location>
        <position position="65"/>
    </location>
</feature>
<evidence type="ECO:0000259" key="3">
    <source>
        <dbReference type="PROSITE" id="PS50110"/>
    </source>
</evidence>
<dbReference type="InterPro" id="IPR011006">
    <property type="entry name" value="CheY-like_superfamily"/>
</dbReference>
<protein>
    <submittedName>
        <fullName evidence="4">Response regulator transcription factor</fullName>
    </submittedName>
</protein>
<dbReference type="GO" id="GO:0000160">
    <property type="term" value="P:phosphorelay signal transduction system"/>
    <property type="evidence" value="ECO:0007669"/>
    <property type="project" value="InterPro"/>
</dbReference>
<gene>
    <name evidence="4" type="ORF">KC571_02145</name>
</gene>
<evidence type="ECO:0000313" key="4">
    <source>
        <dbReference type="EMBL" id="MCA9390180.1"/>
    </source>
</evidence>
<evidence type="ECO:0000256" key="2">
    <source>
        <dbReference type="PROSITE-ProRule" id="PRU00169"/>
    </source>
</evidence>
<organism evidence="4 5">
    <name type="scientific">candidate division WWE3 bacterium</name>
    <dbReference type="NCBI Taxonomy" id="2053526"/>
    <lineage>
        <taxon>Bacteria</taxon>
        <taxon>Katanobacteria</taxon>
    </lineage>
</organism>
<dbReference type="SUPFAM" id="SSF52172">
    <property type="entry name" value="CheY-like"/>
    <property type="match status" value="1"/>
</dbReference>
<dbReference type="Proteomes" id="UP000701698">
    <property type="component" value="Unassembled WGS sequence"/>
</dbReference>
<dbReference type="InterPro" id="IPR001789">
    <property type="entry name" value="Sig_transdc_resp-reg_receiver"/>
</dbReference>
<dbReference type="PROSITE" id="PS50110">
    <property type="entry name" value="RESPONSE_REGULATORY"/>
    <property type="match status" value="1"/>
</dbReference>
<feature type="domain" description="Response regulatory" evidence="3">
    <location>
        <begin position="16"/>
        <end position="133"/>
    </location>
</feature>
<name>A0A955LGW0_UNCKA</name>
<dbReference type="SMART" id="SM00448">
    <property type="entry name" value="REC"/>
    <property type="match status" value="1"/>
</dbReference>
<dbReference type="EMBL" id="JAGQKX010000042">
    <property type="protein sequence ID" value="MCA9390180.1"/>
    <property type="molecule type" value="Genomic_DNA"/>
</dbReference>
<dbReference type="Gene3D" id="3.40.50.2300">
    <property type="match status" value="1"/>
</dbReference>
<proteinExistence type="predicted"/>
<dbReference type="CDD" id="cd00156">
    <property type="entry name" value="REC"/>
    <property type="match status" value="1"/>
</dbReference>
<dbReference type="InterPro" id="IPR050595">
    <property type="entry name" value="Bact_response_regulator"/>
</dbReference>